<comment type="caution">
    <text evidence="1">The sequence shown here is derived from an EMBL/GenBank/DDBJ whole genome shotgun (WGS) entry which is preliminary data.</text>
</comment>
<dbReference type="EMBL" id="BAAATD010000006">
    <property type="protein sequence ID" value="GAA2609595.1"/>
    <property type="molecule type" value="Genomic_DNA"/>
</dbReference>
<evidence type="ECO:0008006" key="3">
    <source>
        <dbReference type="Google" id="ProtNLM"/>
    </source>
</evidence>
<evidence type="ECO:0000313" key="1">
    <source>
        <dbReference type="EMBL" id="GAA2609595.1"/>
    </source>
</evidence>
<sequence>MVVSVRAMLRDRRDVWRPSMVSDGMGGHTRTLAKVGAVRCKVDQPEAKERETADQWGTEHTHSVYLTASADVRRGDELRGGPLVLRVLAVVEPSGPRYRKALCSAAQVEV</sequence>
<keyword evidence="2" id="KW-1185">Reference proteome</keyword>
<dbReference type="InterPro" id="IPR038666">
    <property type="entry name" value="SSP1_head-tail_sf"/>
</dbReference>
<dbReference type="Gene3D" id="2.40.10.270">
    <property type="entry name" value="Bacteriophage SPP1 head-tail adaptor protein"/>
    <property type="match status" value="1"/>
</dbReference>
<name>A0ABP6CFK4_9ACTN</name>
<evidence type="ECO:0000313" key="2">
    <source>
        <dbReference type="Proteomes" id="UP001501509"/>
    </source>
</evidence>
<dbReference type="Pfam" id="PF05521">
    <property type="entry name" value="Phage_HCP"/>
    <property type="match status" value="1"/>
</dbReference>
<protein>
    <recommendedName>
        <fullName evidence="3">Head-tail adaptor protein</fullName>
    </recommendedName>
</protein>
<organism evidence="1 2">
    <name type="scientific">Actinomadura fulvescens</name>
    <dbReference type="NCBI Taxonomy" id="46160"/>
    <lineage>
        <taxon>Bacteria</taxon>
        <taxon>Bacillati</taxon>
        <taxon>Actinomycetota</taxon>
        <taxon>Actinomycetes</taxon>
        <taxon>Streptosporangiales</taxon>
        <taxon>Thermomonosporaceae</taxon>
        <taxon>Actinomadura</taxon>
    </lineage>
</organism>
<proteinExistence type="predicted"/>
<reference evidence="2" key="1">
    <citation type="journal article" date="2019" name="Int. J. Syst. Evol. Microbiol.">
        <title>The Global Catalogue of Microorganisms (GCM) 10K type strain sequencing project: providing services to taxonomists for standard genome sequencing and annotation.</title>
        <authorList>
            <consortium name="The Broad Institute Genomics Platform"/>
            <consortium name="The Broad Institute Genome Sequencing Center for Infectious Disease"/>
            <person name="Wu L."/>
            <person name="Ma J."/>
        </authorList>
    </citation>
    <scope>NUCLEOTIDE SEQUENCE [LARGE SCALE GENOMIC DNA]</scope>
    <source>
        <strain evidence="2">JCM 6833</strain>
    </source>
</reference>
<dbReference type="InterPro" id="IPR008767">
    <property type="entry name" value="Phage_SPP1_head-tail_adaptor"/>
</dbReference>
<gene>
    <name evidence="1" type="ORF">GCM10010411_49840</name>
</gene>
<accession>A0ABP6CFK4</accession>
<dbReference type="Proteomes" id="UP001501509">
    <property type="component" value="Unassembled WGS sequence"/>
</dbReference>